<reference evidence="1" key="1">
    <citation type="journal article" date="2019" name="MBio">
        <title>Virus Genomes from Deep Sea Sediments Expand the Ocean Megavirome and Support Independent Origins of Viral Gigantism.</title>
        <authorList>
            <person name="Backstrom D."/>
            <person name="Yutin N."/>
            <person name="Jorgensen S.L."/>
            <person name="Dharamshi J."/>
            <person name="Homa F."/>
            <person name="Zaremba-Niedwiedzka K."/>
            <person name="Spang A."/>
            <person name="Wolf Y.I."/>
            <person name="Koonin E.V."/>
            <person name="Ettema T.J."/>
        </authorList>
    </citation>
    <scope>NUCLEOTIDE SEQUENCE</scope>
</reference>
<organism evidence="1">
    <name type="scientific">Pithovirus LCPAC403</name>
    <dbReference type="NCBI Taxonomy" id="2506596"/>
    <lineage>
        <taxon>Viruses</taxon>
        <taxon>Pithoviruses</taxon>
    </lineage>
</organism>
<evidence type="ECO:0000313" key="1">
    <source>
        <dbReference type="EMBL" id="QBK93192.1"/>
    </source>
</evidence>
<proteinExistence type="predicted"/>
<gene>
    <name evidence="1" type="ORF">LCPAC403_03260</name>
</gene>
<dbReference type="EMBL" id="MK500591">
    <property type="protein sequence ID" value="QBK93192.1"/>
    <property type="molecule type" value="Genomic_DNA"/>
</dbReference>
<sequence>MALYQTYSHSGAEYFSDFKKARDFLDKIYNDDFRRISLIKLEEKTGSFTEEEDYVDLHEREGRRVLRELTREELRKLPSKLYIFFTENSNGEYEYTAYINEESALKNATNYYDNWKCLFESVGPLKETYALYVMFDVIVKDLPWDKSFKGTMDVLYEQEELSGSISMIIIDKPEEKTPMEYVTFQSEERLRKVYELARLYIDL</sequence>
<accession>A0A481ZCY5</accession>
<name>A0A481ZCY5_9VIRU</name>
<protein>
    <submittedName>
        <fullName evidence="1">Uncharacterized protein</fullName>
    </submittedName>
</protein>